<feature type="chain" id="PRO_5020637304" description="Lipoprotein" evidence="1">
    <location>
        <begin position="24"/>
        <end position="169"/>
    </location>
</feature>
<dbReference type="KEGG" id="emt:CPZ25_001530"/>
<evidence type="ECO:0008006" key="4">
    <source>
        <dbReference type="Google" id="ProtNLM"/>
    </source>
</evidence>
<gene>
    <name evidence="2" type="ORF">CPZ25_001530</name>
</gene>
<reference evidence="2 3" key="1">
    <citation type="submission" date="2018-05" db="EMBL/GenBank/DDBJ databases">
        <title>Genome comparison of Eubacterium sp.</title>
        <authorList>
            <person name="Feng Y."/>
            <person name="Sanchez-Andrea I."/>
            <person name="Stams A.J.M."/>
            <person name="De Vos W.M."/>
        </authorList>
    </citation>
    <scope>NUCLEOTIDE SEQUENCE [LARGE SCALE GENOMIC DNA]</scope>
    <source>
        <strain evidence="2 3">YI</strain>
    </source>
</reference>
<keyword evidence="3" id="KW-1185">Reference proteome</keyword>
<evidence type="ECO:0000313" key="3">
    <source>
        <dbReference type="Proteomes" id="UP000218387"/>
    </source>
</evidence>
<feature type="signal peptide" evidence="1">
    <location>
        <begin position="1"/>
        <end position="23"/>
    </location>
</feature>
<dbReference type="EMBL" id="CP029487">
    <property type="protein sequence ID" value="QCT70043.1"/>
    <property type="molecule type" value="Genomic_DNA"/>
</dbReference>
<dbReference type="PROSITE" id="PS51257">
    <property type="entry name" value="PROKAR_LIPOPROTEIN"/>
    <property type="match status" value="1"/>
</dbReference>
<evidence type="ECO:0000256" key="1">
    <source>
        <dbReference type="SAM" id="SignalP"/>
    </source>
</evidence>
<accession>A0A4P9C430</accession>
<name>A0A4P9C430_EUBML</name>
<proteinExistence type="predicted"/>
<dbReference type="RefSeq" id="WP_096919455.1">
    <property type="nucleotide sequence ID" value="NZ_CP029487.1"/>
</dbReference>
<protein>
    <recommendedName>
        <fullName evidence="4">Lipoprotein</fullName>
    </recommendedName>
</protein>
<evidence type="ECO:0000313" key="2">
    <source>
        <dbReference type="EMBL" id="QCT70043.1"/>
    </source>
</evidence>
<dbReference type="AlphaFoldDB" id="A0A4P9C430"/>
<sequence>MKRIITAALLGLVLLLTGCSAQKSPLENVWHEDFSDTPEVIELQNTGTFRAQQIHRADNGSYYAYGPTGTYGDTAEQLIFACSGSNYSADDAEDLDAESLGQKLKEQYPSRMERYYTLEGDTLWLYDNPDKRETPDVPLTGKFHRGAPKECSDFKGKDYFGNYSESVKN</sequence>
<organism evidence="2 3">
    <name type="scientific">Eubacterium maltosivorans</name>
    <dbReference type="NCBI Taxonomy" id="2041044"/>
    <lineage>
        <taxon>Bacteria</taxon>
        <taxon>Bacillati</taxon>
        <taxon>Bacillota</taxon>
        <taxon>Clostridia</taxon>
        <taxon>Eubacteriales</taxon>
        <taxon>Eubacteriaceae</taxon>
        <taxon>Eubacterium</taxon>
    </lineage>
</organism>
<dbReference type="Proteomes" id="UP000218387">
    <property type="component" value="Chromosome"/>
</dbReference>
<keyword evidence="1" id="KW-0732">Signal</keyword>